<protein>
    <submittedName>
        <fullName evidence="1">Uncharacterized protein</fullName>
    </submittedName>
</protein>
<name>G8R8N0_OWEHD</name>
<dbReference type="EMBL" id="CP003156">
    <property type="protein sequence ID" value="AEV31412.1"/>
    <property type="molecule type" value="Genomic_DNA"/>
</dbReference>
<dbReference type="AlphaFoldDB" id="G8R8N0"/>
<reference evidence="1 2" key="1">
    <citation type="journal article" date="2012" name="Stand. Genomic Sci.">
        <title>Genome sequence of the orange-pigmented seawater bacterium Owenweeksia hongkongensis type strain (UST20020801(T)).</title>
        <authorList>
            <person name="Riedel T."/>
            <person name="Held B."/>
            <person name="Nolan M."/>
            <person name="Lucas S."/>
            <person name="Lapidus A."/>
            <person name="Tice H."/>
            <person name="Del Rio T.G."/>
            <person name="Cheng J.F."/>
            <person name="Han C."/>
            <person name="Tapia R."/>
            <person name="Goodwin L.A."/>
            <person name="Pitluck S."/>
            <person name="Liolios K."/>
            <person name="Mavromatis K."/>
            <person name="Pagani I."/>
            <person name="Ivanova N."/>
            <person name="Mikhailova N."/>
            <person name="Pati A."/>
            <person name="Chen A."/>
            <person name="Palaniappan K."/>
            <person name="Rohde M."/>
            <person name="Tindall B.J."/>
            <person name="Detter J.C."/>
            <person name="Goker M."/>
            <person name="Woyke T."/>
            <person name="Bristow J."/>
            <person name="Eisen J.A."/>
            <person name="Markowitz V."/>
            <person name="Hugenholtz P."/>
            <person name="Klenk H.P."/>
            <person name="Kyrpides N.C."/>
        </authorList>
    </citation>
    <scope>NUCLEOTIDE SEQUENCE</scope>
    <source>
        <strain evidence="2">DSM 17368 / JCM 12287 / NRRL B-23963</strain>
    </source>
</reference>
<evidence type="ECO:0000313" key="2">
    <source>
        <dbReference type="Proteomes" id="UP000005631"/>
    </source>
</evidence>
<dbReference type="eggNOG" id="ENOG50303EN">
    <property type="taxonomic scope" value="Bacteria"/>
</dbReference>
<dbReference type="HOGENOM" id="CLU_516624_0_0_10"/>
<accession>G8R8N0</accession>
<gene>
    <name evidence="1" type="ordered locus">Oweho_0393</name>
</gene>
<dbReference type="STRING" id="926562.Oweho_0393"/>
<proteinExistence type="predicted"/>
<dbReference type="KEGG" id="oho:Oweho_0393"/>
<sequence length="527" mass="57185">MPKTFNLAEVLPNSRTFMKQLTILAVLVIAMSCSKDKLDFDMAKDIRFQPEIEAPLINATLSLEDLEARDTNIVVDPDNALRIKYTKDSLFYISASEFVKIPEQNPVSVSLQKSAPQLDTDIQLGTLGGVELGQATFSAGFYVINLETTSPAVSAVDVEVTLKNAIQNGNPISKTVTLSTGETFAKDSIDLSNIEFDFTGGQQKVNYIGMSMEVLNPSAMAPSSSIEVITQFKRLGLEEATGFFGQRSINIPGSSLDLDISGLDDLVNGLYLTEPKLTLNTSSTLGANLSMNLDLDGINSKGDVVSLDAGNKPIAAADDPITPKQNSITFDKSNSNIADFLANIPAEVLYSGKVELNPSGMANNFITKNSGVKVGVDVDVPLRLRADNMQLDKILDDIDFFSENPEEVEALTLIFYTDNGFPFDMFVDVQFLEINTGDSIQGFQLPLLKAAPVDGSGRVTSNAPVERLEVTFTAEMLDRIQHADKLRFVGKISTANSGSQVATLYTDYELGIRIAARVKLNVKLNDE</sequence>
<organism evidence="1 2">
    <name type="scientific">Owenweeksia hongkongensis (strain DSM 17368 / CIP 108786 / JCM 12287 / NRRL B-23963 / UST20020801)</name>
    <dbReference type="NCBI Taxonomy" id="926562"/>
    <lineage>
        <taxon>Bacteria</taxon>
        <taxon>Pseudomonadati</taxon>
        <taxon>Bacteroidota</taxon>
        <taxon>Flavobacteriia</taxon>
        <taxon>Flavobacteriales</taxon>
        <taxon>Owenweeksiaceae</taxon>
        <taxon>Owenweeksia</taxon>
    </lineage>
</organism>
<dbReference type="PROSITE" id="PS51257">
    <property type="entry name" value="PROKAR_LIPOPROTEIN"/>
    <property type="match status" value="1"/>
</dbReference>
<evidence type="ECO:0000313" key="1">
    <source>
        <dbReference type="EMBL" id="AEV31412.1"/>
    </source>
</evidence>
<keyword evidence="2" id="KW-1185">Reference proteome</keyword>
<dbReference type="Proteomes" id="UP000005631">
    <property type="component" value="Chromosome"/>
</dbReference>